<dbReference type="EMBL" id="WWBZ02000040">
    <property type="protein sequence ID" value="KAF4306021.1"/>
    <property type="molecule type" value="Genomic_DNA"/>
</dbReference>
<evidence type="ECO:0000256" key="1">
    <source>
        <dbReference type="ARBA" id="ARBA00022723"/>
    </source>
</evidence>
<protein>
    <submittedName>
        <fullName evidence="6">N-lysine methyltransferase smyd2</fullName>
    </submittedName>
</protein>
<keyword evidence="7" id="KW-1185">Reference proteome</keyword>
<reference evidence="6 7" key="1">
    <citation type="submission" date="2020-04" db="EMBL/GenBank/DDBJ databases">
        <title>Genome Assembly and Annotation of Botryosphaeria dothidea sdau 11-99, a Latent Pathogen of Apple Fruit Ring Rot in China.</title>
        <authorList>
            <person name="Yu C."/>
            <person name="Diao Y."/>
            <person name="Lu Q."/>
            <person name="Zhao J."/>
            <person name="Cui S."/>
            <person name="Peng C."/>
            <person name="He B."/>
            <person name="Liu H."/>
        </authorList>
    </citation>
    <scope>NUCLEOTIDE SEQUENCE [LARGE SCALE GENOMIC DNA]</scope>
    <source>
        <strain evidence="7">sdau11-99</strain>
        <strain evidence="6">Sdau11-99</strain>
    </source>
</reference>
<comment type="caution">
    <text evidence="6">The sequence shown here is derived from an EMBL/GenBank/DDBJ whole genome shotgun (WGS) entry which is preliminary data.</text>
</comment>
<sequence length="202" mass="22752">MSFWGQSFFQNDRDLDIAYTLSQRIRVDDLLTPDDSVRLRNELDSGKPDAEFHNLSDGDFSPDADLSFWGVKTAIVVFAAAAMRHGATISDEYRKYIKAAVKSRLGMYDTAKKEMATAIDLYQNGVPLDTSGKCLDQVAEEATHPPNRFGVVGLSLLDPSLFTRINTIKDKYNACEKYDENFLRCGRCHQARYCNAECQKKA</sequence>
<evidence type="ECO:0000313" key="5">
    <source>
        <dbReference type="EMBL" id="KAF4301884.1"/>
    </source>
</evidence>
<evidence type="ECO:0000256" key="2">
    <source>
        <dbReference type="ARBA" id="ARBA00022771"/>
    </source>
</evidence>
<dbReference type="InterPro" id="IPR002893">
    <property type="entry name" value="Znf_MYND"/>
</dbReference>
<name>A0A8H4IR88_9PEZI</name>
<keyword evidence="6" id="KW-0489">Methyltransferase</keyword>
<proteinExistence type="predicted"/>
<organism evidence="6 7">
    <name type="scientific">Botryosphaeria dothidea</name>
    <dbReference type="NCBI Taxonomy" id="55169"/>
    <lineage>
        <taxon>Eukaryota</taxon>
        <taxon>Fungi</taxon>
        <taxon>Dikarya</taxon>
        <taxon>Ascomycota</taxon>
        <taxon>Pezizomycotina</taxon>
        <taxon>Dothideomycetes</taxon>
        <taxon>Dothideomycetes incertae sedis</taxon>
        <taxon>Botryosphaeriales</taxon>
        <taxon>Botryosphaeriaceae</taxon>
        <taxon>Botryosphaeria</taxon>
    </lineage>
</organism>
<evidence type="ECO:0000313" key="6">
    <source>
        <dbReference type="EMBL" id="KAF4306021.1"/>
    </source>
</evidence>
<dbReference type="GO" id="GO:0008168">
    <property type="term" value="F:methyltransferase activity"/>
    <property type="evidence" value="ECO:0007669"/>
    <property type="project" value="UniProtKB-KW"/>
</dbReference>
<dbReference type="OrthoDB" id="432970at2759"/>
<dbReference type="Proteomes" id="UP000572817">
    <property type="component" value="Unassembled WGS sequence"/>
</dbReference>
<feature type="domain" description="MYND-type" evidence="4">
    <location>
        <begin position="174"/>
        <end position="202"/>
    </location>
</feature>
<keyword evidence="3" id="KW-0862">Zinc</keyword>
<keyword evidence="2" id="KW-0863">Zinc-finger</keyword>
<dbReference type="GO" id="GO:0032259">
    <property type="term" value="P:methylation"/>
    <property type="evidence" value="ECO:0007669"/>
    <property type="project" value="UniProtKB-KW"/>
</dbReference>
<evidence type="ECO:0000256" key="3">
    <source>
        <dbReference type="ARBA" id="ARBA00022833"/>
    </source>
</evidence>
<dbReference type="SUPFAM" id="SSF144232">
    <property type="entry name" value="HIT/MYND zinc finger-like"/>
    <property type="match status" value="1"/>
</dbReference>
<dbReference type="AlphaFoldDB" id="A0A8H4IR88"/>
<dbReference type="EMBL" id="WWBZ02000073">
    <property type="protein sequence ID" value="KAF4301884.1"/>
    <property type="molecule type" value="Genomic_DNA"/>
</dbReference>
<keyword evidence="1" id="KW-0479">Metal-binding</keyword>
<evidence type="ECO:0000313" key="7">
    <source>
        <dbReference type="Proteomes" id="UP000572817"/>
    </source>
</evidence>
<gene>
    <name evidence="6" type="ORF">GTA08_BOTSDO06313</name>
    <name evidence="5" type="ORF">GTA08_BOTSDO10186</name>
</gene>
<dbReference type="Gene3D" id="6.10.140.2220">
    <property type="match status" value="1"/>
</dbReference>
<accession>A0A8H4IR88</accession>
<keyword evidence="6" id="KW-0808">Transferase</keyword>
<dbReference type="Pfam" id="PF01753">
    <property type="entry name" value="zf-MYND"/>
    <property type="match status" value="1"/>
</dbReference>
<dbReference type="GO" id="GO:0008270">
    <property type="term" value="F:zinc ion binding"/>
    <property type="evidence" value="ECO:0007669"/>
    <property type="project" value="UniProtKB-KW"/>
</dbReference>
<evidence type="ECO:0000259" key="4">
    <source>
        <dbReference type="Pfam" id="PF01753"/>
    </source>
</evidence>